<dbReference type="CDD" id="cd03392">
    <property type="entry name" value="PAP2_like_2"/>
    <property type="match status" value="1"/>
</dbReference>
<dbReference type="EMBL" id="BBLT01000007">
    <property type="protein sequence ID" value="GAL86393.1"/>
    <property type="molecule type" value="Genomic_DNA"/>
</dbReference>
<dbReference type="AlphaFoldDB" id="A0A098LJU3"/>
<dbReference type="Pfam" id="PF01569">
    <property type="entry name" value="PAP2"/>
    <property type="match status" value="1"/>
</dbReference>
<evidence type="ECO:0000259" key="2">
    <source>
        <dbReference type="SMART" id="SM00014"/>
    </source>
</evidence>
<dbReference type="InterPro" id="IPR036938">
    <property type="entry name" value="PAP2/HPO_sf"/>
</dbReference>
<keyword evidence="1" id="KW-1133">Transmembrane helix</keyword>
<dbReference type="InterPro" id="IPR000326">
    <property type="entry name" value="PAP2/HPO"/>
</dbReference>
<evidence type="ECO:0000313" key="3">
    <source>
        <dbReference type="EMBL" id="GAL86393.1"/>
    </source>
</evidence>
<dbReference type="eggNOG" id="COG0671">
    <property type="taxonomic scope" value="Bacteria"/>
</dbReference>
<dbReference type="PANTHER" id="PTHR14969:SF13">
    <property type="entry name" value="AT30094P"/>
    <property type="match status" value="1"/>
</dbReference>
<dbReference type="RefSeq" id="WP_045466148.1">
    <property type="nucleotide sequence ID" value="NZ_BBLT01000007.1"/>
</dbReference>
<feature type="transmembrane region" description="Helical" evidence="1">
    <location>
        <begin position="105"/>
        <end position="123"/>
    </location>
</feature>
<keyword evidence="1" id="KW-0472">Membrane</keyword>
<organism evidence="3 4">
    <name type="scientific">Sporocytophaga myxococcoides</name>
    <dbReference type="NCBI Taxonomy" id="153721"/>
    <lineage>
        <taxon>Bacteria</taxon>
        <taxon>Pseudomonadati</taxon>
        <taxon>Bacteroidota</taxon>
        <taxon>Cytophagia</taxon>
        <taxon>Cytophagales</taxon>
        <taxon>Cytophagaceae</taxon>
        <taxon>Sporocytophaga</taxon>
    </lineage>
</organism>
<dbReference type="SUPFAM" id="SSF48317">
    <property type="entry name" value="Acid phosphatase/Vanadium-dependent haloperoxidase"/>
    <property type="match status" value="1"/>
</dbReference>
<feature type="transmembrane region" description="Helical" evidence="1">
    <location>
        <begin position="168"/>
        <end position="187"/>
    </location>
</feature>
<name>A0A098LJU3_9BACT</name>
<feature type="transmembrane region" description="Helical" evidence="1">
    <location>
        <begin position="12"/>
        <end position="38"/>
    </location>
</feature>
<dbReference type="PANTHER" id="PTHR14969">
    <property type="entry name" value="SPHINGOSINE-1-PHOSPHATE PHOSPHOHYDROLASE"/>
    <property type="match status" value="1"/>
</dbReference>
<keyword evidence="1" id="KW-0812">Transmembrane</keyword>
<dbReference type="SMART" id="SM00014">
    <property type="entry name" value="acidPPc"/>
    <property type="match status" value="1"/>
</dbReference>
<evidence type="ECO:0000256" key="1">
    <source>
        <dbReference type="SAM" id="Phobius"/>
    </source>
</evidence>
<evidence type="ECO:0000313" key="4">
    <source>
        <dbReference type="Proteomes" id="UP000030185"/>
    </source>
</evidence>
<dbReference type="STRING" id="153721.MYP_3622"/>
<feature type="domain" description="Phosphatidic acid phosphatase type 2/haloperoxidase" evidence="2">
    <location>
        <begin position="105"/>
        <end position="214"/>
    </location>
</feature>
<gene>
    <name evidence="3" type="ORF">MYP_3622</name>
</gene>
<dbReference type="Proteomes" id="UP000030185">
    <property type="component" value="Unassembled WGS sequence"/>
</dbReference>
<dbReference type="Gene3D" id="1.20.144.10">
    <property type="entry name" value="Phosphatidic acid phosphatase type 2/haloperoxidase"/>
    <property type="match status" value="2"/>
</dbReference>
<keyword evidence="4" id="KW-1185">Reference proteome</keyword>
<accession>A0A098LJU3</accession>
<sequence>MIKKVYRKTIAIIALFSIEFLITGILFFASILLFGLIVKELFYDKQEQFDHFVYQWVHQFTSPALTTFMKIMSFLASREFIPVMFVLLLLYFLFIRKHHWYSLKVPVVVVGCLLLNLLLKFLFNRPRPLVEKLSEASGLSFPSGHSMTAFSFYGLLIYFIWKEVPQKVLRWIFTIILLFIIHLIGLSRVYLGVHYASDVLAGFAIGYIWLVLSILILKQIEKYYQKKVDPLKQF</sequence>
<protein>
    <recommendedName>
        <fullName evidence="2">Phosphatidic acid phosphatase type 2/haloperoxidase domain-containing protein</fullName>
    </recommendedName>
</protein>
<comment type="caution">
    <text evidence="3">The sequence shown here is derived from an EMBL/GenBank/DDBJ whole genome shotgun (WGS) entry which is preliminary data.</text>
</comment>
<proteinExistence type="predicted"/>
<reference evidence="3 4" key="1">
    <citation type="submission" date="2014-09" db="EMBL/GenBank/DDBJ databases">
        <title>Sporocytophaga myxococcoides PG-01 genome sequencing.</title>
        <authorList>
            <person name="Liu L."/>
            <person name="Gao P.J."/>
            <person name="Chen G.J."/>
            <person name="Wang L.S."/>
        </authorList>
    </citation>
    <scope>NUCLEOTIDE SEQUENCE [LARGE SCALE GENOMIC DNA]</scope>
    <source>
        <strain evidence="3 4">PG-01</strain>
    </source>
</reference>
<feature type="transmembrane region" description="Helical" evidence="1">
    <location>
        <begin position="143"/>
        <end position="161"/>
    </location>
</feature>
<feature type="transmembrane region" description="Helical" evidence="1">
    <location>
        <begin position="199"/>
        <end position="217"/>
    </location>
</feature>
<dbReference type="OrthoDB" id="9773582at2"/>
<feature type="transmembrane region" description="Helical" evidence="1">
    <location>
        <begin position="71"/>
        <end position="93"/>
    </location>
</feature>